<reference evidence="1 2" key="2">
    <citation type="journal article" date="2022" name="Mol. Ecol. Resour.">
        <title>The genomes of chicory, endive, great burdock and yacon provide insights into Asteraceae paleo-polyploidization history and plant inulin production.</title>
        <authorList>
            <person name="Fan W."/>
            <person name="Wang S."/>
            <person name="Wang H."/>
            <person name="Wang A."/>
            <person name="Jiang F."/>
            <person name="Liu H."/>
            <person name="Zhao H."/>
            <person name="Xu D."/>
            <person name="Zhang Y."/>
        </authorList>
    </citation>
    <scope>NUCLEOTIDE SEQUENCE [LARGE SCALE GENOMIC DNA]</scope>
    <source>
        <strain evidence="2">cv. Yunnan</strain>
        <tissue evidence="1">Leaves</tissue>
    </source>
</reference>
<evidence type="ECO:0000313" key="2">
    <source>
        <dbReference type="Proteomes" id="UP001056120"/>
    </source>
</evidence>
<protein>
    <submittedName>
        <fullName evidence="1">Uncharacterized protein</fullName>
    </submittedName>
</protein>
<comment type="caution">
    <text evidence="1">The sequence shown here is derived from an EMBL/GenBank/DDBJ whole genome shotgun (WGS) entry which is preliminary data.</text>
</comment>
<accession>A0ACB9J6A9</accession>
<dbReference type="Proteomes" id="UP001056120">
    <property type="component" value="Linkage Group LG05"/>
</dbReference>
<keyword evidence="2" id="KW-1185">Reference proteome</keyword>
<evidence type="ECO:0000313" key="1">
    <source>
        <dbReference type="EMBL" id="KAI3815835.1"/>
    </source>
</evidence>
<organism evidence="1 2">
    <name type="scientific">Smallanthus sonchifolius</name>
    <dbReference type="NCBI Taxonomy" id="185202"/>
    <lineage>
        <taxon>Eukaryota</taxon>
        <taxon>Viridiplantae</taxon>
        <taxon>Streptophyta</taxon>
        <taxon>Embryophyta</taxon>
        <taxon>Tracheophyta</taxon>
        <taxon>Spermatophyta</taxon>
        <taxon>Magnoliopsida</taxon>
        <taxon>eudicotyledons</taxon>
        <taxon>Gunneridae</taxon>
        <taxon>Pentapetalae</taxon>
        <taxon>asterids</taxon>
        <taxon>campanulids</taxon>
        <taxon>Asterales</taxon>
        <taxon>Asteraceae</taxon>
        <taxon>Asteroideae</taxon>
        <taxon>Heliantheae alliance</taxon>
        <taxon>Millerieae</taxon>
        <taxon>Smallanthus</taxon>
    </lineage>
</organism>
<proteinExistence type="predicted"/>
<name>A0ACB9J6A9_9ASTR</name>
<dbReference type="EMBL" id="CM042022">
    <property type="protein sequence ID" value="KAI3815835.1"/>
    <property type="molecule type" value="Genomic_DNA"/>
</dbReference>
<reference evidence="2" key="1">
    <citation type="journal article" date="2022" name="Mol. Ecol. Resour.">
        <title>The genomes of chicory, endive, great burdock and yacon provide insights into Asteraceae palaeo-polyploidization history and plant inulin production.</title>
        <authorList>
            <person name="Fan W."/>
            <person name="Wang S."/>
            <person name="Wang H."/>
            <person name="Wang A."/>
            <person name="Jiang F."/>
            <person name="Liu H."/>
            <person name="Zhao H."/>
            <person name="Xu D."/>
            <person name="Zhang Y."/>
        </authorList>
    </citation>
    <scope>NUCLEOTIDE SEQUENCE [LARGE SCALE GENOMIC DNA]</scope>
    <source>
        <strain evidence="2">cv. Yunnan</strain>
    </source>
</reference>
<sequence>MRMDLDVDGFWTFHQFFSSNPLRLSATEQSLSPLWGFSDYNNINDRNDKPVENGSLASSVATHRLVSGYQDATCMIKERMLKALFYSREMSENHVLAQVWAPVKNKGRYVLTDQPFLLDIYCTGLLQYRTASRMYVFSLDGETDEVLELPGRVFKHKLPEWTPNVQYYSDKEYQRLNHALNYDVRGTLALPVFEPFGESCVGVLELVLTSQKINYAPEVDKVCKALEVGCPTCFFIYMLIIRGG</sequence>
<gene>
    <name evidence="1" type="ORF">L1987_15518</name>
</gene>